<accession>A0A9P7US19</accession>
<feature type="compositionally biased region" description="Polar residues" evidence="1">
    <location>
        <begin position="504"/>
        <end position="516"/>
    </location>
</feature>
<dbReference type="AlphaFoldDB" id="A0A9P7US19"/>
<evidence type="ECO:0000256" key="2">
    <source>
        <dbReference type="SAM" id="Phobius"/>
    </source>
</evidence>
<keyword evidence="4" id="KW-1185">Reference proteome</keyword>
<gene>
    <name evidence="3" type="ORF">E1B28_010704</name>
</gene>
<comment type="caution">
    <text evidence="3">The sequence shown here is derived from an EMBL/GenBank/DDBJ whole genome shotgun (WGS) entry which is preliminary data.</text>
</comment>
<evidence type="ECO:0000313" key="3">
    <source>
        <dbReference type="EMBL" id="KAG7091685.1"/>
    </source>
</evidence>
<feature type="region of interest" description="Disordered" evidence="1">
    <location>
        <begin position="497"/>
        <end position="524"/>
    </location>
</feature>
<reference evidence="3" key="1">
    <citation type="journal article" date="2021" name="Genome Biol. Evol.">
        <title>The assembled and annotated genome of the fairy-ring fungus Marasmius oreades.</title>
        <authorList>
            <person name="Hiltunen M."/>
            <person name="Ament-Velasquez S.L."/>
            <person name="Johannesson H."/>
        </authorList>
    </citation>
    <scope>NUCLEOTIDE SEQUENCE</scope>
    <source>
        <strain evidence="3">03SP1</strain>
    </source>
</reference>
<keyword evidence="2" id="KW-0812">Transmembrane</keyword>
<feature type="region of interest" description="Disordered" evidence="1">
    <location>
        <begin position="302"/>
        <end position="325"/>
    </location>
</feature>
<name>A0A9P7US19_9AGAR</name>
<feature type="region of interest" description="Disordered" evidence="1">
    <location>
        <begin position="429"/>
        <end position="450"/>
    </location>
</feature>
<evidence type="ECO:0000313" key="4">
    <source>
        <dbReference type="Proteomes" id="UP001049176"/>
    </source>
</evidence>
<keyword evidence="2" id="KW-0472">Membrane</keyword>
<dbReference type="Gene3D" id="2.60.120.260">
    <property type="entry name" value="Galactose-binding domain-like"/>
    <property type="match status" value="1"/>
</dbReference>
<protein>
    <submittedName>
        <fullName evidence="3">Uncharacterized protein</fullName>
    </submittedName>
</protein>
<dbReference type="EMBL" id="CM032186">
    <property type="protein sequence ID" value="KAG7091685.1"/>
    <property type="molecule type" value="Genomic_DNA"/>
</dbReference>
<feature type="transmembrane region" description="Helical" evidence="2">
    <location>
        <begin position="333"/>
        <end position="356"/>
    </location>
</feature>
<dbReference type="Proteomes" id="UP001049176">
    <property type="component" value="Chromosome 6"/>
</dbReference>
<keyword evidence="2" id="KW-1133">Transmembrane helix</keyword>
<feature type="compositionally biased region" description="Gly residues" evidence="1">
    <location>
        <begin position="303"/>
        <end position="315"/>
    </location>
</feature>
<organism evidence="3 4">
    <name type="scientific">Marasmius oreades</name>
    <name type="common">fairy-ring Marasmius</name>
    <dbReference type="NCBI Taxonomy" id="181124"/>
    <lineage>
        <taxon>Eukaryota</taxon>
        <taxon>Fungi</taxon>
        <taxon>Dikarya</taxon>
        <taxon>Basidiomycota</taxon>
        <taxon>Agaricomycotina</taxon>
        <taxon>Agaricomycetes</taxon>
        <taxon>Agaricomycetidae</taxon>
        <taxon>Agaricales</taxon>
        <taxon>Marasmiineae</taxon>
        <taxon>Marasmiaceae</taxon>
        <taxon>Marasmius</taxon>
    </lineage>
</organism>
<proteinExistence type="predicted"/>
<sequence>MANLTTIWDQTSSGIKYSSDWIKNEDSRFFGGSYTWADSTGLDPNASASLTYSFRGTTISFWGVTPFTPNTKPLTITIDNKVETPPSFLSNGESDGTYTEIYRSPVIEPGLHNISFSNFYGVYLDFILVYGDPVTNGSVMLVDDTDPAVQYRGNWNVGKDETFSTTSSAGLGGADPGRDISGIAMGNGTHATKNVGDGFSVNFNGTELSVYGIIDSHSNGTIHVTFTIDGESSTSVYQIPGPSIDPGGGLLNHLLYHNASIAKGPHKLDAEVASITGDQSLIFDYLTYRHWVPPANYTSPGSISGGNNNGNGMGGATPSPVPSDHRRKPVGSIIGAVIGSVLGVLTLGIIAICLLVRWRRKRTAKKIREMTVLQPDPWISDRKTRATNNILTSETYPAHRKTQEAHAFSVTDPDEEMIRPGRLMCLTSEQSRNEGVREQPVSESSPSPLPRATLITELEPQSASDQSSGAQTDISELASQVNILTREVQRLRSSFSPFFAPPLYNNTGESGATSPPSYAHGESR</sequence>
<dbReference type="KEGG" id="more:E1B28_010704"/>
<dbReference type="RefSeq" id="XP_043008155.1">
    <property type="nucleotide sequence ID" value="XM_043155682.1"/>
</dbReference>
<dbReference type="GeneID" id="66079780"/>
<evidence type="ECO:0000256" key="1">
    <source>
        <dbReference type="SAM" id="MobiDB-lite"/>
    </source>
</evidence>
<dbReference type="OrthoDB" id="2756615at2759"/>